<feature type="domain" description="Thioredoxin" evidence="6">
    <location>
        <begin position="4"/>
        <end position="170"/>
    </location>
</feature>
<evidence type="ECO:0000256" key="2">
    <source>
        <dbReference type="ARBA" id="ARBA00023002"/>
    </source>
</evidence>
<reference evidence="7 8" key="1">
    <citation type="submission" date="2016-10" db="EMBL/GenBank/DDBJ databases">
        <authorList>
            <person name="de Groot N.N."/>
        </authorList>
    </citation>
    <scope>NUCLEOTIDE SEQUENCE [LARGE SCALE GENOMIC DNA]</scope>
    <source>
        <strain evidence="7">MBHS1</strain>
    </source>
</reference>
<dbReference type="GO" id="GO:0045454">
    <property type="term" value="P:cell redox homeostasis"/>
    <property type="evidence" value="ECO:0007669"/>
    <property type="project" value="TreeGrafter"/>
</dbReference>
<keyword evidence="2 7" id="KW-0560">Oxidoreductase</keyword>
<evidence type="ECO:0000256" key="1">
    <source>
        <dbReference type="ARBA" id="ARBA00022559"/>
    </source>
</evidence>
<keyword evidence="1 7" id="KW-0575">Peroxidase</keyword>
<dbReference type="PRINTS" id="PR00160">
    <property type="entry name" value="GLUTAREDOXIN"/>
</dbReference>
<dbReference type="InterPro" id="IPR036249">
    <property type="entry name" value="Thioredoxin-like_sf"/>
</dbReference>
<accession>A0A1H6FCB6</accession>
<dbReference type="EMBL" id="FMSV02000505">
    <property type="protein sequence ID" value="SEH06796.1"/>
    <property type="molecule type" value="Genomic_DNA"/>
</dbReference>
<dbReference type="InterPro" id="IPR037944">
    <property type="entry name" value="PRX5-like"/>
</dbReference>
<gene>
    <name evidence="7" type="primary">garA_2</name>
    <name evidence="7" type="ORF">MBHS_02662</name>
</gene>
<dbReference type="GO" id="GO:0005737">
    <property type="term" value="C:cytoplasm"/>
    <property type="evidence" value="ECO:0007669"/>
    <property type="project" value="TreeGrafter"/>
</dbReference>
<dbReference type="Pfam" id="PF00462">
    <property type="entry name" value="Glutaredoxin"/>
    <property type="match status" value="1"/>
</dbReference>
<proteinExistence type="predicted"/>
<dbReference type="InterPro" id="IPR013740">
    <property type="entry name" value="Redoxin"/>
</dbReference>
<evidence type="ECO:0000313" key="8">
    <source>
        <dbReference type="Proteomes" id="UP000236724"/>
    </source>
</evidence>
<dbReference type="GO" id="GO:0008379">
    <property type="term" value="F:thioredoxin peroxidase activity"/>
    <property type="evidence" value="ECO:0007669"/>
    <property type="project" value="InterPro"/>
</dbReference>
<dbReference type="AlphaFoldDB" id="A0A1H6FCB6"/>
<keyword evidence="3" id="KW-1015">Disulfide bond</keyword>
<dbReference type="InterPro" id="IPR013766">
    <property type="entry name" value="Thioredoxin_domain"/>
</dbReference>
<dbReference type="PROSITE" id="PS00195">
    <property type="entry name" value="GLUTAREDOXIN_1"/>
    <property type="match status" value="1"/>
</dbReference>
<evidence type="ECO:0000256" key="4">
    <source>
        <dbReference type="ARBA" id="ARBA00023284"/>
    </source>
</evidence>
<keyword evidence="8" id="KW-1185">Reference proteome</keyword>
<name>A0A1H6FCB6_9GAMM</name>
<protein>
    <submittedName>
        <fullName evidence="7">Glutathione amide-dependent peroxidase</fullName>
        <ecNumber evidence="7">1.11.1.17</ecNumber>
    </submittedName>
</protein>
<dbReference type="SUPFAM" id="SSF52833">
    <property type="entry name" value="Thioredoxin-like"/>
    <property type="match status" value="1"/>
</dbReference>
<dbReference type="PROSITE" id="PS51352">
    <property type="entry name" value="THIOREDOXIN_2"/>
    <property type="match status" value="1"/>
</dbReference>
<dbReference type="PANTHER" id="PTHR10430:SF16">
    <property type="entry name" value="PEROXIREDOXIN-5, MITOCHONDRIAL"/>
    <property type="match status" value="1"/>
</dbReference>
<dbReference type="PROSITE" id="PS51354">
    <property type="entry name" value="GLUTAREDOXIN_2"/>
    <property type="match status" value="1"/>
</dbReference>
<dbReference type="InterPro" id="IPR014025">
    <property type="entry name" value="Glutaredoxin_subgr"/>
</dbReference>
<dbReference type="Gene3D" id="3.40.30.10">
    <property type="entry name" value="Glutaredoxin"/>
    <property type="match status" value="2"/>
</dbReference>
<dbReference type="PANTHER" id="PTHR10430">
    <property type="entry name" value="PEROXIREDOXIN"/>
    <property type="match status" value="1"/>
</dbReference>
<feature type="active site" description="Cysteine sulfenic acid (-SOH) intermediate" evidence="5">
    <location>
        <position position="50"/>
    </location>
</feature>
<dbReference type="EC" id="1.11.1.17" evidence="7"/>
<dbReference type="GO" id="GO:0042744">
    <property type="term" value="P:hydrogen peroxide catabolic process"/>
    <property type="evidence" value="ECO:0007669"/>
    <property type="project" value="TreeGrafter"/>
</dbReference>
<sequence>MFKNLEGQRIPSVVFKVREGVAWKDVNSDDLFQGKTVILFSLPGAFTPTCSGFHVPCFNELAPVFFENGVDDIICLSVNDSFVMQAWQLEQQADHIRFIPDGNGEFSQAMGMLADKQELGFGQRAWRYSMLVKDGIIEKMFIETEDEDVSDPYIVSDAETMLNHINPNAHKPIDIAIFTKKGCPYCAKTKDMLSAHDLAYEEMVLGEDYSLRALRTITNAKTVPQVYINGLHIGGSEALEAWFEQRKN</sequence>
<evidence type="ECO:0000256" key="3">
    <source>
        <dbReference type="ARBA" id="ARBA00023157"/>
    </source>
</evidence>
<dbReference type="InterPro" id="IPR011767">
    <property type="entry name" value="GLR_AS"/>
</dbReference>
<organism evidence="7 8">
    <name type="scientific">Candidatus Venteria ishoeyi</name>
    <dbReference type="NCBI Taxonomy" id="1899563"/>
    <lineage>
        <taxon>Bacteria</taxon>
        <taxon>Pseudomonadati</taxon>
        <taxon>Pseudomonadota</taxon>
        <taxon>Gammaproteobacteria</taxon>
        <taxon>Thiotrichales</taxon>
        <taxon>Thiotrichaceae</taxon>
        <taxon>Venteria</taxon>
    </lineage>
</organism>
<dbReference type="InterPro" id="IPR002109">
    <property type="entry name" value="Glutaredoxin"/>
</dbReference>
<dbReference type="CDD" id="cd03013">
    <property type="entry name" value="PRX5_like"/>
    <property type="match status" value="1"/>
</dbReference>
<evidence type="ECO:0000259" key="6">
    <source>
        <dbReference type="PROSITE" id="PS51352"/>
    </source>
</evidence>
<evidence type="ECO:0000256" key="5">
    <source>
        <dbReference type="PIRSR" id="PIRSR637944-1"/>
    </source>
</evidence>
<dbReference type="Pfam" id="PF08534">
    <property type="entry name" value="Redoxin"/>
    <property type="match status" value="1"/>
</dbReference>
<evidence type="ECO:0000313" key="7">
    <source>
        <dbReference type="EMBL" id="SEH06796.1"/>
    </source>
</evidence>
<dbReference type="Proteomes" id="UP000236724">
    <property type="component" value="Unassembled WGS sequence"/>
</dbReference>
<dbReference type="RefSeq" id="WP_177428476.1">
    <property type="nucleotide sequence ID" value="NZ_FMSV02000505.1"/>
</dbReference>
<dbReference type="GO" id="GO:0034599">
    <property type="term" value="P:cellular response to oxidative stress"/>
    <property type="evidence" value="ECO:0007669"/>
    <property type="project" value="InterPro"/>
</dbReference>
<keyword evidence="4" id="KW-0676">Redox-active center</keyword>